<dbReference type="Proteomes" id="UP000250043">
    <property type="component" value="Unassembled WGS sequence"/>
</dbReference>
<dbReference type="AlphaFoldDB" id="A0A8E2AVE3"/>
<reference evidence="1 2" key="1">
    <citation type="submission" date="2016-07" db="EMBL/GenBank/DDBJ databases">
        <title>Draft genome of the white-rot fungus Obba rivulosa 3A-2.</title>
        <authorList>
            <consortium name="DOE Joint Genome Institute"/>
            <person name="Miettinen O."/>
            <person name="Riley R."/>
            <person name="Acob R."/>
            <person name="Barry K."/>
            <person name="Cullen D."/>
            <person name="De Vries R."/>
            <person name="Hainaut M."/>
            <person name="Hatakka A."/>
            <person name="Henrissat B."/>
            <person name="Hilden K."/>
            <person name="Kuo R."/>
            <person name="Labutti K."/>
            <person name="Lipzen A."/>
            <person name="Makela M.R."/>
            <person name="Sandor L."/>
            <person name="Spatafora J.W."/>
            <person name="Grigoriev I.V."/>
            <person name="Hibbett D.S."/>
        </authorList>
    </citation>
    <scope>NUCLEOTIDE SEQUENCE [LARGE SCALE GENOMIC DNA]</scope>
    <source>
        <strain evidence="1 2">3A-2</strain>
    </source>
</reference>
<proteinExistence type="predicted"/>
<protein>
    <submittedName>
        <fullName evidence="1">Uncharacterized protein</fullName>
    </submittedName>
</protein>
<gene>
    <name evidence="1" type="ORF">OBBRIDRAFT_803412</name>
</gene>
<organism evidence="1 2">
    <name type="scientific">Obba rivulosa</name>
    <dbReference type="NCBI Taxonomy" id="1052685"/>
    <lineage>
        <taxon>Eukaryota</taxon>
        <taxon>Fungi</taxon>
        <taxon>Dikarya</taxon>
        <taxon>Basidiomycota</taxon>
        <taxon>Agaricomycotina</taxon>
        <taxon>Agaricomycetes</taxon>
        <taxon>Polyporales</taxon>
        <taxon>Gelatoporiaceae</taxon>
        <taxon>Obba</taxon>
    </lineage>
</organism>
<sequence>MNGWDVAWLLPGRSCATTDTCSAGLSSVVSTKQPAITAPVTAADDIAGELIFYEVVIPTYAEFHDTEETFIPNAACGQDMPTRTDKKASVTLVRACDLESTTILGTASARDPNSISSVSAAQTVVPASVDFTSDMITSGTEPATNNIPSATSTSAVPVSTTPGNLTFVNHPSTPSVSTLTPTGLMVAESGATPSESEHDASPQGWN</sequence>
<evidence type="ECO:0000313" key="1">
    <source>
        <dbReference type="EMBL" id="OCH91296.1"/>
    </source>
</evidence>
<evidence type="ECO:0000313" key="2">
    <source>
        <dbReference type="Proteomes" id="UP000250043"/>
    </source>
</evidence>
<dbReference type="EMBL" id="KV722388">
    <property type="protein sequence ID" value="OCH91296.1"/>
    <property type="molecule type" value="Genomic_DNA"/>
</dbReference>
<name>A0A8E2AVE3_9APHY</name>
<accession>A0A8E2AVE3</accession>
<keyword evidence="2" id="KW-1185">Reference proteome</keyword>